<dbReference type="SUPFAM" id="SSF49299">
    <property type="entry name" value="PKD domain"/>
    <property type="match status" value="1"/>
</dbReference>
<dbReference type="NCBIfam" id="NF041766">
    <property type="entry name" value="choice_anch_U"/>
    <property type="match status" value="1"/>
</dbReference>
<evidence type="ECO:0000313" key="8">
    <source>
        <dbReference type="Proteomes" id="UP000177445"/>
    </source>
</evidence>
<feature type="chain" id="PRO_5009442056" description="HYR domain-containing protein" evidence="6">
    <location>
        <begin position="30"/>
        <end position="743"/>
    </location>
</feature>
<evidence type="ECO:0000256" key="2">
    <source>
        <dbReference type="ARBA" id="ARBA00022525"/>
    </source>
</evidence>
<evidence type="ECO:0000256" key="3">
    <source>
        <dbReference type="ARBA" id="ARBA00022729"/>
    </source>
</evidence>
<dbReference type="Gene3D" id="2.60.40.10">
    <property type="entry name" value="Immunoglobulins"/>
    <property type="match status" value="1"/>
</dbReference>
<dbReference type="KEGG" id="msq:BKP64_08760"/>
<dbReference type="InterPro" id="IPR038081">
    <property type="entry name" value="CalX-like_sf"/>
</dbReference>
<name>A0A1D9GL69_9GAMM</name>
<dbReference type="AlphaFoldDB" id="A0A1D9GL69"/>
<dbReference type="EMBL" id="CP017715">
    <property type="protein sequence ID" value="AOY88245.1"/>
    <property type="molecule type" value="Genomic_DNA"/>
</dbReference>
<gene>
    <name evidence="7" type="ORF">BKP64_08760</name>
</gene>
<dbReference type="Pfam" id="PF18884">
    <property type="entry name" value="TSP3_bac"/>
    <property type="match status" value="1"/>
</dbReference>
<dbReference type="SUPFAM" id="SSF141072">
    <property type="entry name" value="CalX-like"/>
    <property type="match status" value="1"/>
</dbReference>
<dbReference type="InterPro" id="IPR053784">
    <property type="entry name" value="Choice_anch_U_dom"/>
</dbReference>
<evidence type="ECO:0000256" key="1">
    <source>
        <dbReference type="ARBA" id="ARBA00004613"/>
    </source>
</evidence>
<evidence type="ECO:0000256" key="6">
    <source>
        <dbReference type="SAM" id="SignalP"/>
    </source>
</evidence>
<evidence type="ECO:0000256" key="5">
    <source>
        <dbReference type="SAM" id="MobiDB-lite"/>
    </source>
</evidence>
<keyword evidence="8" id="KW-1185">Reference proteome</keyword>
<evidence type="ECO:0008006" key="9">
    <source>
        <dbReference type="Google" id="ProtNLM"/>
    </source>
</evidence>
<proteinExistence type="predicted"/>
<dbReference type="InterPro" id="IPR059100">
    <property type="entry name" value="TSP3_bac"/>
</dbReference>
<dbReference type="STRING" id="1874317.BKP64_08760"/>
<dbReference type="GO" id="GO:0005509">
    <property type="term" value="F:calcium ion binding"/>
    <property type="evidence" value="ECO:0007669"/>
    <property type="project" value="InterPro"/>
</dbReference>
<dbReference type="InterPro" id="IPR028974">
    <property type="entry name" value="TSP_type-3_rpt"/>
</dbReference>
<keyword evidence="2" id="KW-0964">Secreted</keyword>
<dbReference type="InterPro" id="IPR013783">
    <property type="entry name" value="Ig-like_fold"/>
</dbReference>
<evidence type="ECO:0000256" key="4">
    <source>
        <dbReference type="ARBA" id="ARBA00022837"/>
    </source>
</evidence>
<dbReference type="Proteomes" id="UP000177445">
    <property type="component" value="Chromosome"/>
</dbReference>
<protein>
    <recommendedName>
        <fullName evidence="9">HYR domain-containing protein</fullName>
    </recommendedName>
</protein>
<sequence>MTSMKNTNVFRAVSLGLAPLMLVAQSAMAAIPEPDNLLYGTVTVDGAPVTASDSNVSLVLEYQGRVIDSYTMGEDPAAQNRYVLSVPLDAIDQRRDGFLRKGDVLTVRYQMGTSRSAATEVVVDDRGTSVELNLALRGVDIINGPDPNSQDTDGDGISDVAEVAAGLNPFDPSDALLDADGDGVNNLDEYLAGRDLNADDEPPLLIPPNDIEVPATGLFTKVDFGEATAFDALDGALKATNDSRPQLAPGAHFVEWRASDKSGNVATATQLVIVKPIVNFHTDAVVAEGSNVDLVAELNGPAAIYPVSIPFTVAGTAVGGGVDHTLASGEILIQNGLRGSVNFQIIDDGDAGETLETIVVTMGASGNVVLGEKRVYTARISDENIAPTVELVAEQGQGQTRLIVASGGVVTVNALVHDPDPGDSHSYDWSFSDSQLLEMDGNSSDSQFVFDPNNLSPGFYRVAVSVSDASLAINRTDVVIAVLNEAPLLTSLDSDGDGIADDIEGYVDTDGDGIPDYLDNLEPENLIRAMAAMGDEYLIETEPGLKLSLGYTALTSKKNGAMVNVEDIALAFSLPPLKEGEASEKFPGGIFDFTVSGLAQPSDSAYVVLPQLAVIPKRAVYRKYSADTMAWNAFVENDRNAVYSAPGAEGFCPPPKTAEYKPGLTQGDWCVMLLIEDGGPNDADGLSNQSIKDPGGVQGEAVSTTGSSGGGGGGRFDLFLLLLVALSAGLMYRSRNRRIHSAW</sequence>
<evidence type="ECO:0000313" key="7">
    <source>
        <dbReference type="EMBL" id="AOY88245.1"/>
    </source>
</evidence>
<accession>A0A1D9GL69</accession>
<dbReference type="SUPFAM" id="SSF103647">
    <property type="entry name" value="TSP type-3 repeat"/>
    <property type="match status" value="1"/>
</dbReference>
<keyword evidence="4" id="KW-0106">Calcium</keyword>
<feature type="region of interest" description="Disordered" evidence="5">
    <location>
        <begin position="683"/>
        <end position="708"/>
    </location>
</feature>
<dbReference type="Gene3D" id="2.60.40.2030">
    <property type="match status" value="1"/>
</dbReference>
<reference evidence="7 8" key="1">
    <citation type="submission" date="2016-10" db="EMBL/GenBank/DDBJ databases">
        <title>Marinobacter salinus sp. nov., a moderately halophilic bacterium isolated from a tidal flat environment.</title>
        <authorList>
            <person name="Park S.-J."/>
        </authorList>
    </citation>
    <scope>NUCLEOTIDE SEQUENCE [LARGE SCALE GENOMIC DNA]</scope>
    <source>
        <strain evidence="7 8">Hb8</strain>
    </source>
</reference>
<organism evidence="7 8">
    <name type="scientific">Marinobacter salinus</name>
    <dbReference type="NCBI Taxonomy" id="1874317"/>
    <lineage>
        <taxon>Bacteria</taxon>
        <taxon>Pseudomonadati</taxon>
        <taxon>Pseudomonadota</taxon>
        <taxon>Gammaproteobacteria</taxon>
        <taxon>Pseudomonadales</taxon>
        <taxon>Marinobacteraceae</taxon>
        <taxon>Marinobacter</taxon>
    </lineage>
</organism>
<feature type="signal peptide" evidence="6">
    <location>
        <begin position="1"/>
        <end position="29"/>
    </location>
</feature>
<keyword evidence="3 6" id="KW-0732">Signal</keyword>
<dbReference type="InterPro" id="IPR035986">
    <property type="entry name" value="PKD_dom_sf"/>
</dbReference>
<comment type="subcellular location">
    <subcellularLocation>
        <location evidence="1">Secreted</location>
    </subcellularLocation>
</comment>